<keyword evidence="2" id="KW-1185">Reference proteome</keyword>
<dbReference type="RefSeq" id="WP_286337622.1">
    <property type="nucleotide sequence ID" value="NZ_AP027370.1"/>
</dbReference>
<accession>A0ABN6WTL2</accession>
<sequence length="95" mass="10537">MSALLLSVMVGEMLYFEAEKSVSKATVATKNAFVAMVQLPDLSVATEARFIRFRSLSDLYSPFNEGPELLDYFPASFTYAPSHIEKLVPSRIVGQ</sequence>
<dbReference type="Proteomes" id="UP001321445">
    <property type="component" value="Chromosome"/>
</dbReference>
<reference evidence="1 2" key="1">
    <citation type="submission" date="2023-03" db="EMBL/GenBank/DDBJ databases">
        <title>Description of Hydrogenimonas sp. ISO32.</title>
        <authorList>
            <person name="Mino S."/>
            <person name="Fukazawa S."/>
            <person name="Sawabe T."/>
        </authorList>
    </citation>
    <scope>NUCLEOTIDE SEQUENCE [LARGE SCALE GENOMIC DNA]</scope>
    <source>
        <strain evidence="1 2">ISO32</strain>
    </source>
</reference>
<evidence type="ECO:0000313" key="2">
    <source>
        <dbReference type="Proteomes" id="UP001321445"/>
    </source>
</evidence>
<evidence type="ECO:0000313" key="1">
    <source>
        <dbReference type="EMBL" id="BDY12426.1"/>
    </source>
</evidence>
<name>A0ABN6WTL2_9BACT</name>
<protein>
    <submittedName>
        <fullName evidence="1">Uncharacterized protein</fullName>
    </submittedName>
</protein>
<proteinExistence type="predicted"/>
<dbReference type="EMBL" id="AP027370">
    <property type="protein sequence ID" value="BDY12426.1"/>
    <property type="molecule type" value="Genomic_DNA"/>
</dbReference>
<gene>
    <name evidence="1" type="ORF">HCR_07380</name>
</gene>
<organism evidence="1 2">
    <name type="scientific">Hydrogenimonas cancrithermarum</name>
    <dbReference type="NCBI Taxonomy" id="2993563"/>
    <lineage>
        <taxon>Bacteria</taxon>
        <taxon>Pseudomonadati</taxon>
        <taxon>Campylobacterota</taxon>
        <taxon>Epsilonproteobacteria</taxon>
        <taxon>Campylobacterales</taxon>
        <taxon>Hydrogenimonadaceae</taxon>
        <taxon>Hydrogenimonas</taxon>
    </lineage>
</organism>